<gene>
    <name evidence="2" type="ORF">DXB65_16425</name>
</gene>
<dbReference type="InterPro" id="IPR002934">
    <property type="entry name" value="Polymerase_NTP_transf_dom"/>
</dbReference>
<dbReference type="EMBL" id="QSUL01000011">
    <property type="protein sequence ID" value="RGN33400.1"/>
    <property type="molecule type" value="Genomic_DNA"/>
</dbReference>
<organism evidence="2 3">
    <name type="scientific">Bacteroides oleiciplenus</name>
    <dbReference type="NCBI Taxonomy" id="626931"/>
    <lineage>
        <taxon>Bacteria</taxon>
        <taxon>Pseudomonadati</taxon>
        <taxon>Bacteroidota</taxon>
        <taxon>Bacteroidia</taxon>
        <taxon>Bacteroidales</taxon>
        <taxon>Bacteroidaceae</taxon>
        <taxon>Bacteroides</taxon>
    </lineage>
</organism>
<dbReference type="Gene3D" id="3.30.460.10">
    <property type="entry name" value="Beta Polymerase, domain 2"/>
    <property type="match status" value="1"/>
</dbReference>
<evidence type="ECO:0000313" key="2">
    <source>
        <dbReference type="EMBL" id="RGN33400.1"/>
    </source>
</evidence>
<accession>A0A3E5B706</accession>
<dbReference type="GO" id="GO:0016779">
    <property type="term" value="F:nucleotidyltransferase activity"/>
    <property type="evidence" value="ECO:0007669"/>
    <property type="project" value="InterPro"/>
</dbReference>
<reference evidence="2 3" key="1">
    <citation type="submission" date="2018-08" db="EMBL/GenBank/DDBJ databases">
        <title>A genome reference for cultivated species of the human gut microbiota.</title>
        <authorList>
            <person name="Zou Y."/>
            <person name="Xue W."/>
            <person name="Luo G."/>
        </authorList>
    </citation>
    <scope>NUCLEOTIDE SEQUENCE [LARGE SCALE GENOMIC DNA]</scope>
    <source>
        <strain evidence="2 3">OM05-15BH</strain>
    </source>
</reference>
<dbReference type="Pfam" id="PF01909">
    <property type="entry name" value="NTP_transf_2"/>
    <property type="match status" value="1"/>
</dbReference>
<feature type="domain" description="Polymerase nucleotidyl transferase" evidence="1">
    <location>
        <begin position="7"/>
        <end position="62"/>
    </location>
</feature>
<dbReference type="AlphaFoldDB" id="A0A3E5B706"/>
<dbReference type="InterPro" id="IPR052548">
    <property type="entry name" value="Type_VII_TA_antitoxin"/>
</dbReference>
<comment type="caution">
    <text evidence="2">The sequence shown here is derived from an EMBL/GenBank/DDBJ whole genome shotgun (WGS) entry which is preliminary data.</text>
</comment>
<evidence type="ECO:0000313" key="3">
    <source>
        <dbReference type="Proteomes" id="UP000260983"/>
    </source>
</evidence>
<keyword evidence="2" id="KW-0808">Transferase</keyword>
<dbReference type="PANTHER" id="PTHR33933:SF1">
    <property type="entry name" value="PROTEIN ADENYLYLTRANSFERASE MNTA-RELATED"/>
    <property type="match status" value="1"/>
</dbReference>
<name>A0A3E5B706_9BACE</name>
<dbReference type="SUPFAM" id="SSF81301">
    <property type="entry name" value="Nucleotidyltransferase"/>
    <property type="match status" value="1"/>
</dbReference>
<dbReference type="InterPro" id="IPR043519">
    <property type="entry name" value="NT_sf"/>
</dbReference>
<dbReference type="CDD" id="cd05403">
    <property type="entry name" value="NT_KNTase_like"/>
    <property type="match status" value="1"/>
</dbReference>
<evidence type="ECO:0000259" key="1">
    <source>
        <dbReference type="Pfam" id="PF01909"/>
    </source>
</evidence>
<dbReference type="RefSeq" id="WP_044271858.1">
    <property type="nucleotide sequence ID" value="NZ_QSUL01000011.1"/>
</dbReference>
<sequence length="104" mass="11657">MRRSEIIEQIRKTVCGIAPTAKTILFGSEARGEARSDSDIDLLILLEGEKLTLAQEEAITLPLYELELKTGVAISPIVMLKKLWENRPFKTPFYVNVVNEGIVL</sequence>
<dbReference type="Proteomes" id="UP000260983">
    <property type="component" value="Unassembled WGS sequence"/>
</dbReference>
<proteinExistence type="predicted"/>
<dbReference type="PANTHER" id="PTHR33933">
    <property type="entry name" value="NUCLEOTIDYLTRANSFERASE"/>
    <property type="match status" value="1"/>
</dbReference>
<protein>
    <submittedName>
        <fullName evidence="2">Nucleotidyltransferase domain-containing protein</fullName>
    </submittedName>
</protein>